<gene>
    <name evidence="1" type="ORF">K488DRAFT_60169</name>
</gene>
<name>A0ACB8Q850_9AGAM</name>
<evidence type="ECO:0000313" key="1">
    <source>
        <dbReference type="EMBL" id="KAI0027897.1"/>
    </source>
</evidence>
<proteinExistence type="predicted"/>
<comment type="caution">
    <text evidence="1">The sequence shown here is derived from an EMBL/GenBank/DDBJ whole genome shotgun (WGS) entry which is preliminary data.</text>
</comment>
<evidence type="ECO:0000313" key="2">
    <source>
        <dbReference type="Proteomes" id="UP000814128"/>
    </source>
</evidence>
<protein>
    <submittedName>
        <fullName evidence="1">Uncharacterized protein</fullName>
    </submittedName>
</protein>
<accession>A0ACB8Q850</accession>
<dbReference type="Proteomes" id="UP000814128">
    <property type="component" value="Unassembled WGS sequence"/>
</dbReference>
<sequence>MPEDANLVPQDTSEEPEALRYTCEDSAERLAAINFSLNFASAVDTYWSPDYLATNPPDPYLLPPPEILHAVINHLGTSLLPKTQRDALRDVDHSSIEPILALYCPIEGGDYVIDNTVREIARRSKADVVVLDTVHLIAGESGRYGLGESGALLNFDDNPLYKRPVPRSRYYGYNSDEDDTVSPSTSSDAPHSPRLFFDLVVNITASASESTRAECRPRIIYVRDHPTLSDSLEQWWPHLQSAVQLRRHTASTSLSASIANRTVIVLGATPTGTFVLRYKGDDGANEDRNREEALRKTLKKWGAGENPLSAVTCLRNDAFNSVLSDEGAGSAFLRKTFLVPATRVPQQEKGTRVARRREINLLTMCKAAADLGAFLPKAYNAKEKDIMWDDWGQQRFPWQAMRAIAENAIGSAEIAAMARSLDGEADEECSVSFTLSWDDVRIKWIEERAWRDMRTSWTKAVEEKFDSEVEEGGETKSDEDVVERVKNADDLSDYERNLLACIVDPVSMTTTFDDVHLPSETIDAVRTLASLPLLHPDAFKQGILKQYSMNGLLLFGPPGVGKTHVIRALAKECGARMLAVQPSHIIHMYIGEGEKHVRAVFSLARRLSPCVMFIDELDAMFPERAADPSSASKAYRAIVTEFLQEMDGLLSKEDNVIVVGATNRPFDLDDAVLRRLPLRVMVELPDESQRETILRIHLRDEQLDDDVDLKRLANLTDRFSGSDLKNLVVSAALDSVKESVELPWKKAVKPLTEHTSSAVETAAIPPETPESTPLTSGPSSTETSSLEPTPTLDDKLNVLSTPFACKRILHWRNFAQALTEIWPSASEHLGTHTKLRDWNDKFGGGGHQREKDDIKGEPEVGDHEGALTKVRRAFDLSEAERSLLKCAVDPGTSLLASHAVSIMANGKQLRSPQRLKTSTSPRIPSMPSAP</sequence>
<dbReference type="EMBL" id="MU273823">
    <property type="protein sequence ID" value="KAI0027897.1"/>
    <property type="molecule type" value="Genomic_DNA"/>
</dbReference>
<keyword evidence="2" id="KW-1185">Reference proteome</keyword>
<reference evidence="1" key="2">
    <citation type="journal article" date="2022" name="New Phytol.">
        <title>Evolutionary transition to the ectomycorrhizal habit in the genomes of a hyperdiverse lineage of mushroom-forming fungi.</title>
        <authorList>
            <person name="Looney B."/>
            <person name="Miyauchi S."/>
            <person name="Morin E."/>
            <person name="Drula E."/>
            <person name="Courty P.E."/>
            <person name="Kohler A."/>
            <person name="Kuo A."/>
            <person name="LaButti K."/>
            <person name="Pangilinan J."/>
            <person name="Lipzen A."/>
            <person name="Riley R."/>
            <person name="Andreopoulos W."/>
            <person name="He G."/>
            <person name="Johnson J."/>
            <person name="Nolan M."/>
            <person name="Tritt A."/>
            <person name="Barry K.W."/>
            <person name="Grigoriev I.V."/>
            <person name="Nagy L.G."/>
            <person name="Hibbett D."/>
            <person name="Henrissat B."/>
            <person name="Matheny P.B."/>
            <person name="Labbe J."/>
            <person name="Martin F.M."/>
        </authorList>
    </citation>
    <scope>NUCLEOTIDE SEQUENCE</scope>
    <source>
        <strain evidence="1">EC-137</strain>
    </source>
</reference>
<reference evidence="1" key="1">
    <citation type="submission" date="2021-02" db="EMBL/GenBank/DDBJ databases">
        <authorList>
            <consortium name="DOE Joint Genome Institute"/>
            <person name="Ahrendt S."/>
            <person name="Looney B.P."/>
            <person name="Miyauchi S."/>
            <person name="Morin E."/>
            <person name="Drula E."/>
            <person name="Courty P.E."/>
            <person name="Chicoki N."/>
            <person name="Fauchery L."/>
            <person name="Kohler A."/>
            <person name="Kuo A."/>
            <person name="Labutti K."/>
            <person name="Pangilinan J."/>
            <person name="Lipzen A."/>
            <person name="Riley R."/>
            <person name="Andreopoulos W."/>
            <person name="He G."/>
            <person name="Johnson J."/>
            <person name="Barry K.W."/>
            <person name="Grigoriev I.V."/>
            <person name="Nagy L."/>
            <person name="Hibbett D."/>
            <person name="Henrissat B."/>
            <person name="Matheny P.B."/>
            <person name="Labbe J."/>
            <person name="Martin F."/>
        </authorList>
    </citation>
    <scope>NUCLEOTIDE SEQUENCE</scope>
    <source>
        <strain evidence="1">EC-137</strain>
    </source>
</reference>
<organism evidence="1 2">
    <name type="scientific">Vararia minispora EC-137</name>
    <dbReference type="NCBI Taxonomy" id="1314806"/>
    <lineage>
        <taxon>Eukaryota</taxon>
        <taxon>Fungi</taxon>
        <taxon>Dikarya</taxon>
        <taxon>Basidiomycota</taxon>
        <taxon>Agaricomycotina</taxon>
        <taxon>Agaricomycetes</taxon>
        <taxon>Russulales</taxon>
        <taxon>Lachnocladiaceae</taxon>
        <taxon>Vararia</taxon>
    </lineage>
</organism>